<dbReference type="KEGG" id="afg:AFULGI_00018230"/>
<accession>A0A075WM30</accession>
<evidence type="ECO:0000313" key="2">
    <source>
        <dbReference type="Proteomes" id="UP000028501"/>
    </source>
</evidence>
<protein>
    <submittedName>
        <fullName evidence="1">Uncharacterized protein</fullName>
    </submittedName>
</protein>
<dbReference type="Proteomes" id="UP000028501">
    <property type="component" value="Chromosome"/>
</dbReference>
<evidence type="ECO:0000313" key="1">
    <source>
        <dbReference type="EMBL" id="AIG98578.1"/>
    </source>
</evidence>
<name>A0A075WM30_ARCFL</name>
<proteinExistence type="predicted"/>
<dbReference type="EMBL" id="CP006577">
    <property type="protein sequence ID" value="AIG98578.1"/>
    <property type="molecule type" value="Genomic_DNA"/>
</dbReference>
<dbReference type="HOGENOM" id="CLU_2379222_0_0_2"/>
<organism evidence="1 2">
    <name type="scientific">Archaeoglobus fulgidus DSM 8774</name>
    <dbReference type="NCBI Taxonomy" id="1344584"/>
    <lineage>
        <taxon>Archaea</taxon>
        <taxon>Methanobacteriati</taxon>
        <taxon>Methanobacteriota</taxon>
        <taxon>Archaeoglobi</taxon>
        <taxon>Archaeoglobales</taxon>
        <taxon>Archaeoglobaceae</taxon>
        <taxon>Archaeoglobus</taxon>
    </lineage>
</organism>
<sequence length="94" mass="10876">MTNHPNARSTYAAGTYIMGVKKVKSSDGQIKKWMKEYAERLEKAGAIKVNRKFEDGWLVIEFRMVDKCKADRIAKEVLQDMVRSEYIFNTIIKG</sequence>
<reference evidence="1 2" key="1">
    <citation type="submission" date="2013-07" db="EMBL/GenBank/DDBJ databases">
        <title>Genome of Archaeoglobus fulgidus.</title>
        <authorList>
            <person name="Fiebig A."/>
            <person name="Birkeland N.-K."/>
        </authorList>
    </citation>
    <scope>NUCLEOTIDE SEQUENCE [LARGE SCALE GENOMIC DNA]</scope>
    <source>
        <strain evidence="1 2">DSM 8774</strain>
    </source>
</reference>
<gene>
    <name evidence="1" type="ORF">AFULGI_00018230</name>
</gene>
<dbReference type="AlphaFoldDB" id="A0A075WM30"/>